<dbReference type="InterPro" id="IPR050570">
    <property type="entry name" value="Cell_wall_metabolism_enzyme"/>
</dbReference>
<evidence type="ECO:0000259" key="2">
    <source>
        <dbReference type="Pfam" id="PF01551"/>
    </source>
</evidence>
<evidence type="ECO:0000313" key="4">
    <source>
        <dbReference type="Proteomes" id="UP000279275"/>
    </source>
</evidence>
<accession>A0A3M2KU53</accession>
<evidence type="ECO:0000256" key="1">
    <source>
        <dbReference type="SAM" id="MobiDB-lite"/>
    </source>
</evidence>
<dbReference type="Gene3D" id="1.10.530.10">
    <property type="match status" value="1"/>
</dbReference>
<dbReference type="PANTHER" id="PTHR21666">
    <property type="entry name" value="PEPTIDASE-RELATED"/>
    <property type="match status" value="1"/>
</dbReference>
<evidence type="ECO:0000313" key="3">
    <source>
        <dbReference type="EMBL" id="RMI28494.1"/>
    </source>
</evidence>
<keyword evidence="4" id="KW-1185">Reference proteome</keyword>
<feature type="domain" description="M23ase beta-sheet core" evidence="2">
    <location>
        <begin position="308"/>
        <end position="403"/>
    </location>
</feature>
<sequence>MDAAGSPSRRLTGTAGLTALTLSVVALGFALHTATGVPAPRTHTPTPTLVSAPGPGEPLPADLPATAPPAPQTTAPSGQSAAPSSPDPLRAWAHQRAASYNIPEQALYAYGHATTAIQAAQPNCHLGWTTLAAIAATESNHARFGGATISANGQVSPPIRGVPLDGTHGNATITAPAANGHSTYVRAEGPFQFLPDTWRRWGLAAATPNPQLTQVLSTGTRANGAANGSADNINDAALTAARYLCADNHDLATPAGWTSAILAYNHSTTYLEQIHTTANRYSATYTSGFAKPVAGVLTSGFGSRWGTFHHGIDLAAPIGTPIFAVTDGSVIDAGPAQGFGLWVRLRHPDGTVTVYGHVNTMNVTVGQHVTAGQQIATVGNRGDSTGPHLHFEVHPGGGNPVDPQTWLTAHGITYTNS</sequence>
<dbReference type="GO" id="GO:0004222">
    <property type="term" value="F:metalloendopeptidase activity"/>
    <property type="evidence" value="ECO:0007669"/>
    <property type="project" value="TreeGrafter"/>
</dbReference>
<feature type="region of interest" description="Disordered" evidence="1">
    <location>
        <begin position="36"/>
        <end position="88"/>
    </location>
</feature>
<dbReference type="InterPro" id="IPR011055">
    <property type="entry name" value="Dup_hybrid_motif"/>
</dbReference>
<gene>
    <name evidence="3" type="ORF">EBN03_29875</name>
</gene>
<dbReference type="SUPFAM" id="SSF53955">
    <property type="entry name" value="Lysozyme-like"/>
    <property type="match status" value="1"/>
</dbReference>
<dbReference type="EMBL" id="RFFH01000021">
    <property type="protein sequence ID" value="RMI28494.1"/>
    <property type="molecule type" value="Genomic_DNA"/>
</dbReference>
<dbReference type="Pfam" id="PF01551">
    <property type="entry name" value="Peptidase_M23"/>
    <property type="match status" value="1"/>
</dbReference>
<dbReference type="OrthoDB" id="9796191at2"/>
<reference evidence="3 4" key="1">
    <citation type="submission" date="2018-10" db="EMBL/GenBank/DDBJ databases">
        <title>Isolation from cow dung.</title>
        <authorList>
            <person name="Ling L."/>
        </authorList>
    </citation>
    <scope>NUCLEOTIDE SEQUENCE [LARGE SCALE GENOMIC DNA]</scope>
    <source>
        <strain evidence="3 4">NEAU-LL90</strain>
    </source>
</reference>
<comment type="caution">
    <text evidence="3">The sequence shown here is derived from an EMBL/GenBank/DDBJ whole genome shotgun (WGS) entry which is preliminary data.</text>
</comment>
<protein>
    <recommendedName>
        <fullName evidence="2">M23ase beta-sheet core domain-containing protein</fullName>
    </recommendedName>
</protein>
<proteinExistence type="predicted"/>
<dbReference type="PANTHER" id="PTHR21666:SF270">
    <property type="entry name" value="MUREIN HYDROLASE ACTIVATOR ENVC"/>
    <property type="match status" value="1"/>
</dbReference>
<dbReference type="InterPro" id="IPR016047">
    <property type="entry name" value="M23ase_b-sheet_dom"/>
</dbReference>
<dbReference type="SUPFAM" id="SSF51261">
    <property type="entry name" value="Duplicated hybrid motif"/>
    <property type="match status" value="1"/>
</dbReference>
<dbReference type="Proteomes" id="UP000279275">
    <property type="component" value="Unassembled WGS sequence"/>
</dbReference>
<dbReference type="Gene3D" id="2.70.70.10">
    <property type="entry name" value="Glucose Permease (Domain IIA)"/>
    <property type="match status" value="1"/>
</dbReference>
<dbReference type="InterPro" id="IPR023346">
    <property type="entry name" value="Lysozyme-like_dom_sf"/>
</dbReference>
<feature type="compositionally biased region" description="Low complexity" evidence="1">
    <location>
        <begin position="72"/>
        <end position="88"/>
    </location>
</feature>
<dbReference type="AlphaFoldDB" id="A0A3M2KU53"/>
<organism evidence="3 4">
    <name type="scientific">Nocardia stercoris</name>
    <dbReference type="NCBI Taxonomy" id="2483361"/>
    <lineage>
        <taxon>Bacteria</taxon>
        <taxon>Bacillati</taxon>
        <taxon>Actinomycetota</taxon>
        <taxon>Actinomycetes</taxon>
        <taxon>Mycobacteriales</taxon>
        <taxon>Nocardiaceae</taxon>
        <taxon>Nocardia</taxon>
    </lineage>
</organism>
<dbReference type="CDD" id="cd12797">
    <property type="entry name" value="M23_peptidase"/>
    <property type="match status" value="1"/>
</dbReference>
<name>A0A3M2KU53_9NOCA</name>